<feature type="transmembrane region" description="Helical" evidence="1">
    <location>
        <begin position="338"/>
        <end position="355"/>
    </location>
</feature>
<dbReference type="EMBL" id="CP051151">
    <property type="protein sequence ID" value="QLY39491.1"/>
    <property type="molecule type" value="Genomic_DNA"/>
</dbReference>
<feature type="transmembrane region" description="Helical" evidence="1">
    <location>
        <begin position="214"/>
        <end position="232"/>
    </location>
</feature>
<protein>
    <recommendedName>
        <fullName evidence="4">DUF1700 domain-containing protein</fullName>
    </recommendedName>
</protein>
<sequence length="358" mass="41586">MDLFLEQLKERLLDHDISDKLLNQILSDYQKKIEKNPNSVDDVGVVTEKLIKTYDLKLKEDTNREISTIIAFAPFISIVLYLSLGFFFDLWHPGWLVFIAVPIILLIFSVFHDDISLGFLALIPFIIITSYFFVGFYFGLWHPTWLIFMLLPVIGVFSRYKKRSLKFLLYTLSPFLTISIYIILGSQFHLWSRLWVIFLIVPMLACLEEENRKRLFICEGSLSVALIVGIVTPFFTPLWSLSFIGLAVPLIAMVAMGEDSIIKFKKDNIIDLALFIALSVIYVVLGIVFNAWAYAWMIFLIFPAYEILDQSPNHFKFYYIMPFISIAIFFSLGYFLNGWAYSWTAFLIIPILIFVERD</sequence>
<feature type="transmembrane region" description="Helical" evidence="1">
    <location>
        <begin position="315"/>
        <end position="332"/>
    </location>
</feature>
<keyword evidence="1" id="KW-1133">Transmembrane helix</keyword>
<evidence type="ECO:0008006" key="4">
    <source>
        <dbReference type="Google" id="ProtNLM"/>
    </source>
</evidence>
<keyword evidence="1" id="KW-0472">Membrane</keyword>
<reference evidence="2 3" key="1">
    <citation type="submission" date="2020-04" db="EMBL/GenBank/DDBJ databases">
        <authorList>
            <person name="Zheng R.K."/>
            <person name="Sun C.M."/>
        </authorList>
    </citation>
    <scope>NUCLEOTIDE SEQUENCE [LARGE SCALE GENOMIC DNA]</scope>
    <source>
        <strain evidence="3">zrk29</strain>
    </source>
</reference>
<evidence type="ECO:0000313" key="2">
    <source>
        <dbReference type="EMBL" id="QLY39491.1"/>
    </source>
</evidence>
<dbReference type="AlphaFoldDB" id="A0A7L6N1N9"/>
<gene>
    <name evidence="2" type="ORF">HF295_00890</name>
</gene>
<proteinExistence type="predicted"/>
<name>A0A7L6N1N9_9MOLU</name>
<dbReference type="RefSeq" id="WP_312031961.1">
    <property type="nucleotide sequence ID" value="NZ_CP051151.1"/>
</dbReference>
<keyword evidence="1" id="KW-0812">Transmembrane</keyword>
<feature type="transmembrane region" description="Helical" evidence="1">
    <location>
        <begin position="94"/>
        <end position="111"/>
    </location>
</feature>
<organism evidence="2 3">
    <name type="scientific">Hujiaoplasma nucleasis</name>
    <dbReference type="NCBI Taxonomy" id="2725268"/>
    <lineage>
        <taxon>Bacteria</taxon>
        <taxon>Bacillati</taxon>
        <taxon>Mycoplasmatota</taxon>
        <taxon>Mollicutes</taxon>
        <taxon>Candidatus Izemoplasmatales</taxon>
        <taxon>Hujiaoplasmataceae</taxon>
        <taxon>Hujiaoplasma</taxon>
    </lineage>
</organism>
<feature type="transmembrane region" description="Helical" evidence="1">
    <location>
        <begin position="66"/>
        <end position="88"/>
    </location>
</feature>
<evidence type="ECO:0000256" key="1">
    <source>
        <dbReference type="SAM" id="Phobius"/>
    </source>
</evidence>
<feature type="transmembrane region" description="Helical" evidence="1">
    <location>
        <begin position="167"/>
        <end position="184"/>
    </location>
</feature>
<accession>A0A7L6N1N9</accession>
<dbReference type="KEGG" id="tbk:HF295_00890"/>
<feature type="transmembrane region" description="Helical" evidence="1">
    <location>
        <begin position="144"/>
        <end position="160"/>
    </location>
</feature>
<keyword evidence="3" id="KW-1185">Reference proteome</keyword>
<dbReference type="Proteomes" id="UP000512167">
    <property type="component" value="Chromosome"/>
</dbReference>
<evidence type="ECO:0000313" key="3">
    <source>
        <dbReference type="Proteomes" id="UP000512167"/>
    </source>
</evidence>
<feature type="transmembrane region" description="Helical" evidence="1">
    <location>
        <begin position="190"/>
        <end position="207"/>
    </location>
</feature>
<feature type="transmembrane region" description="Helical" evidence="1">
    <location>
        <begin position="118"/>
        <end position="138"/>
    </location>
</feature>
<feature type="transmembrane region" description="Helical" evidence="1">
    <location>
        <begin position="238"/>
        <end position="257"/>
    </location>
</feature>